<dbReference type="Pfam" id="PF00069">
    <property type="entry name" value="Pkinase"/>
    <property type="match status" value="1"/>
</dbReference>
<protein>
    <submittedName>
        <fullName evidence="7">Calcium-dependent protein kinase CDPK4A</fullName>
        <ecNumber evidence="7">2.7.11.17</ecNumber>
    </submittedName>
</protein>
<organism evidence="7 8">
    <name type="scientific">Toxoplasma gondii FOU</name>
    <dbReference type="NCBI Taxonomy" id="943167"/>
    <lineage>
        <taxon>Eukaryota</taxon>
        <taxon>Sar</taxon>
        <taxon>Alveolata</taxon>
        <taxon>Apicomplexa</taxon>
        <taxon>Conoidasida</taxon>
        <taxon>Coccidia</taxon>
        <taxon>Eucoccidiorida</taxon>
        <taxon>Eimeriorina</taxon>
        <taxon>Sarcocystidae</taxon>
        <taxon>Toxoplasma</taxon>
    </lineage>
</organism>
<evidence type="ECO:0000313" key="7">
    <source>
        <dbReference type="EMBL" id="KFG35934.1"/>
    </source>
</evidence>
<evidence type="ECO:0000256" key="3">
    <source>
        <dbReference type="ARBA" id="ARBA00022741"/>
    </source>
</evidence>
<feature type="domain" description="Protein kinase" evidence="6">
    <location>
        <begin position="1"/>
        <end position="72"/>
    </location>
</feature>
<feature type="non-terminal residue" evidence="7">
    <location>
        <position position="1"/>
    </location>
</feature>
<dbReference type="GO" id="GO:0004683">
    <property type="term" value="F:calcium/calmodulin-dependent protein kinase activity"/>
    <property type="evidence" value="ECO:0007669"/>
    <property type="project" value="UniProtKB-EC"/>
</dbReference>
<keyword evidence="2 7" id="KW-0808">Transferase</keyword>
<dbReference type="Gene3D" id="1.10.510.10">
    <property type="entry name" value="Transferase(Phosphotransferase) domain 1"/>
    <property type="match status" value="1"/>
</dbReference>
<sequence>MLVGRYTQACDLWSLGVIAYRLLSGHSPFHGRQQALVSQILSGAYTTNTLGWKGVSKEARDFVERLMDVDPV</sequence>
<dbReference type="SUPFAM" id="SSF56112">
    <property type="entry name" value="Protein kinase-like (PK-like)"/>
    <property type="match status" value="1"/>
</dbReference>
<dbReference type="InterPro" id="IPR000719">
    <property type="entry name" value="Prot_kinase_dom"/>
</dbReference>
<reference evidence="7 8" key="1">
    <citation type="submission" date="2014-07" db="EMBL/GenBank/DDBJ databases">
        <authorList>
            <person name="Sibley D."/>
            <person name="Venepally P."/>
            <person name="Karamycheva S."/>
            <person name="Hadjithomas M."/>
            <person name="Khan A."/>
            <person name="Brunk B."/>
            <person name="Roos D."/>
            <person name="Caler E."/>
            <person name="Lorenzi H."/>
        </authorList>
    </citation>
    <scope>NUCLEOTIDE SEQUENCE [LARGE SCALE GENOMIC DNA]</scope>
    <source>
        <strain evidence="7 8">FOU</strain>
    </source>
</reference>
<proteinExistence type="predicted"/>
<keyword evidence="3" id="KW-0547">Nucleotide-binding</keyword>
<evidence type="ECO:0000256" key="2">
    <source>
        <dbReference type="ARBA" id="ARBA00022679"/>
    </source>
</evidence>
<feature type="non-terminal residue" evidence="7">
    <location>
        <position position="72"/>
    </location>
</feature>
<dbReference type="AlphaFoldDB" id="A0A086JUW6"/>
<name>A0A086JUW6_TOXGO</name>
<keyword evidence="1" id="KW-0723">Serine/threonine-protein kinase</keyword>
<keyword evidence="5" id="KW-0067">ATP-binding</keyword>
<dbReference type="InterPro" id="IPR050205">
    <property type="entry name" value="CDPK_Ser/Thr_kinases"/>
</dbReference>
<comment type="caution">
    <text evidence="7">The sequence shown here is derived from an EMBL/GenBank/DDBJ whole genome shotgun (WGS) entry which is preliminary data.</text>
</comment>
<evidence type="ECO:0000256" key="5">
    <source>
        <dbReference type="ARBA" id="ARBA00022840"/>
    </source>
</evidence>
<dbReference type="EC" id="2.7.11.17" evidence="7"/>
<dbReference type="PROSITE" id="PS50011">
    <property type="entry name" value="PROTEIN_KINASE_DOM"/>
    <property type="match status" value="1"/>
</dbReference>
<dbReference type="EMBL" id="AEYH02002700">
    <property type="protein sequence ID" value="KFG35934.1"/>
    <property type="molecule type" value="Genomic_DNA"/>
</dbReference>
<dbReference type="PANTHER" id="PTHR24349">
    <property type="entry name" value="SERINE/THREONINE-PROTEIN KINASE"/>
    <property type="match status" value="1"/>
</dbReference>
<keyword evidence="4 7" id="KW-0418">Kinase</keyword>
<evidence type="ECO:0000313" key="8">
    <source>
        <dbReference type="Proteomes" id="UP000028838"/>
    </source>
</evidence>
<gene>
    <name evidence="7" type="ORF">TGFOU_295760C</name>
</gene>
<evidence type="ECO:0000256" key="4">
    <source>
        <dbReference type="ARBA" id="ARBA00022777"/>
    </source>
</evidence>
<evidence type="ECO:0000259" key="6">
    <source>
        <dbReference type="PROSITE" id="PS50011"/>
    </source>
</evidence>
<dbReference type="InterPro" id="IPR011009">
    <property type="entry name" value="Kinase-like_dom_sf"/>
</dbReference>
<evidence type="ECO:0000256" key="1">
    <source>
        <dbReference type="ARBA" id="ARBA00022527"/>
    </source>
</evidence>
<accession>A0A086JUW6</accession>
<dbReference type="Proteomes" id="UP000028838">
    <property type="component" value="Unassembled WGS sequence"/>
</dbReference>
<dbReference type="GO" id="GO:0005524">
    <property type="term" value="F:ATP binding"/>
    <property type="evidence" value="ECO:0007669"/>
    <property type="project" value="UniProtKB-KW"/>
</dbReference>
<dbReference type="VEuPathDB" id="ToxoDB:TGFOU_295760C"/>